<sequence>MYLPWESIPPPDPSPHTIVFRIGRIRWIDFPHENGSVRHYSLRIPSASDFKEHNDKTLRRIVRLGGGVTGLYNPKTKVYVEFTGTNGDETDISHFKDLSEEDVIWETVYAGDDGPLLSYPFRMLFSHREGKPMIPSLVHDDIKRGYYLPTWRESFSHSWKRFWGMVPKVSQEASDSKKKDE</sequence>
<comment type="caution">
    <text evidence="1">The sequence shown here is derived from an EMBL/GenBank/DDBJ whole genome shotgun (WGS) entry which is preliminary data.</text>
</comment>
<evidence type="ECO:0000313" key="1">
    <source>
        <dbReference type="EMBL" id="KAK6521689.1"/>
    </source>
</evidence>
<name>A0AAN8NTW8_9PEZI</name>
<reference evidence="1 2" key="1">
    <citation type="submission" date="2019-10" db="EMBL/GenBank/DDBJ databases">
        <authorList>
            <person name="Palmer J.M."/>
        </authorList>
    </citation>
    <scope>NUCLEOTIDE SEQUENCE [LARGE SCALE GENOMIC DNA]</scope>
    <source>
        <strain evidence="1 2">TWF506</strain>
    </source>
</reference>
<accession>A0AAN8NTW8</accession>
<organism evidence="1 2">
    <name type="scientific">Arthrobotrys conoides</name>
    <dbReference type="NCBI Taxonomy" id="74498"/>
    <lineage>
        <taxon>Eukaryota</taxon>
        <taxon>Fungi</taxon>
        <taxon>Dikarya</taxon>
        <taxon>Ascomycota</taxon>
        <taxon>Pezizomycotina</taxon>
        <taxon>Orbiliomycetes</taxon>
        <taxon>Orbiliales</taxon>
        <taxon>Orbiliaceae</taxon>
        <taxon>Arthrobotrys</taxon>
    </lineage>
</organism>
<proteinExistence type="predicted"/>
<gene>
    <name evidence="1" type="ORF">TWF506_001896</name>
</gene>
<protein>
    <submittedName>
        <fullName evidence="1">Uncharacterized protein</fullName>
    </submittedName>
</protein>
<dbReference type="EMBL" id="JAVHJM010000001">
    <property type="protein sequence ID" value="KAK6521689.1"/>
    <property type="molecule type" value="Genomic_DNA"/>
</dbReference>
<keyword evidence="2" id="KW-1185">Reference proteome</keyword>
<dbReference type="AlphaFoldDB" id="A0AAN8NTW8"/>
<evidence type="ECO:0000313" key="2">
    <source>
        <dbReference type="Proteomes" id="UP001307849"/>
    </source>
</evidence>
<dbReference type="Proteomes" id="UP001307849">
    <property type="component" value="Unassembled WGS sequence"/>
</dbReference>